<dbReference type="PROSITE" id="PS50011">
    <property type="entry name" value="PROTEIN_KINASE_DOM"/>
    <property type="match status" value="1"/>
</dbReference>
<keyword evidence="1" id="KW-0808">Transferase</keyword>
<organism evidence="8 9">
    <name type="scientific">Nocardia ninae NBRC 108245</name>
    <dbReference type="NCBI Taxonomy" id="1210091"/>
    <lineage>
        <taxon>Bacteria</taxon>
        <taxon>Bacillati</taxon>
        <taxon>Actinomycetota</taxon>
        <taxon>Actinomycetes</taxon>
        <taxon>Mycobacteriales</taxon>
        <taxon>Nocardiaceae</taxon>
        <taxon>Nocardia</taxon>
    </lineage>
</organism>
<evidence type="ECO:0000259" key="7">
    <source>
        <dbReference type="PROSITE" id="PS50011"/>
    </source>
</evidence>
<feature type="domain" description="Protein kinase" evidence="7">
    <location>
        <begin position="33"/>
        <end position="285"/>
    </location>
</feature>
<dbReference type="Gene3D" id="1.10.510.10">
    <property type="entry name" value="Transferase(Phosphotransferase) domain 1"/>
    <property type="match status" value="1"/>
</dbReference>
<reference evidence="8 9" key="1">
    <citation type="submission" date="2019-07" db="EMBL/GenBank/DDBJ databases">
        <title>Whole genome shotgun sequence of Nocardia ninae NBRC 108245.</title>
        <authorList>
            <person name="Hosoyama A."/>
            <person name="Uohara A."/>
            <person name="Ohji S."/>
            <person name="Ichikawa N."/>
        </authorList>
    </citation>
    <scope>NUCLEOTIDE SEQUENCE [LARGE SCALE GENOMIC DNA]</scope>
    <source>
        <strain evidence="8 9">NBRC 108245</strain>
    </source>
</reference>
<dbReference type="CDD" id="cd14014">
    <property type="entry name" value="STKc_PknB_like"/>
    <property type="match status" value="1"/>
</dbReference>
<dbReference type="EMBL" id="BJXA01000076">
    <property type="protein sequence ID" value="GEM42753.1"/>
    <property type="molecule type" value="Genomic_DNA"/>
</dbReference>
<evidence type="ECO:0000256" key="3">
    <source>
        <dbReference type="ARBA" id="ARBA00022777"/>
    </source>
</evidence>
<sequence>MTDPRRYDPEQALQGRNTVKPLGRHDPRTAGRHRLIAVIGQGAMGRVLLGRAPDGRLVAVKMIHRHLAKNPEFRARFRLEVQASQRVTGAYTAAVMDADPEAEAPWLASVFVPGPSLRDAIDQHGPMSLGGLRLLTAGLGSALLEIHRAGMIHRDLKPSNVLLAQDGPRVIDFGIARALEADLQLTSTGTLVGSPAFMSPEQASGNELSTASDVFSVGAMLVMAATGESPFLGASAPQTLYNVVHHHPDTSRVPAPLRPIVAACLDKNPAHRPAPRQLIDSVADITARSGWSAGVRRQITQDRAEAERWVATGGEVPEQSPRRTARWVAAAAVLVLLAAGAVTTFLLTRGTTPAPVDPLANRTLELTDEQLRLTDTCALLGNDVVGHLGQPVKPELTNSSVCGTKFVESGGRRTQLTVGVGTALSGGKPVTEQIAGRPMLDTSVSADSCARAIAVRDQPLLGVEVKITAAEGASCVLAGDALKAVAGRLAASPPSVRSPKQSVVRMVPCDSVAQDVIAAQAGTGAAPVPVDAHTCTWAGSRFTITVHTAEGKRVDVDPKYTGLLVNGGTLGDFPSARRIDPDGTCATYHLVRPTIEDRGELIAVTAQPTGPGAAETACAATESVLGGVVARLRSL</sequence>
<dbReference type="Proteomes" id="UP000321424">
    <property type="component" value="Unassembled WGS sequence"/>
</dbReference>
<proteinExistence type="predicted"/>
<dbReference type="SMART" id="SM00220">
    <property type="entry name" value="S_TKc"/>
    <property type="match status" value="1"/>
</dbReference>
<dbReference type="InterPro" id="IPR011009">
    <property type="entry name" value="Kinase-like_dom_sf"/>
</dbReference>
<dbReference type="PROSITE" id="PS00107">
    <property type="entry name" value="PROTEIN_KINASE_ATP"/>
    <property type="match status" value="1"/>
</dbReference>
<dbReference type="InterPro" id="IPR008271">
    <property type="entry name" value="Ser/Thr_kinase_AS"/>
</dbReference>
<feature type="region of interest" description="Disordered" evidence="6">
    <location>
        <begin position="1"/>
        <end position="28"/>
    </location>
</feature>
<dbReference type="InterPro" id="IPR000719">
    <property type="entry name" value="Prot_kinase_dom"/>
</dbReference>
<dbReference type="Gene3D" id="3.30.200.20">
    <property type="entry name" value="Phosphorylase Kinase, domain 1"/>
    <property type="match status" value="1"/>
</dbReference>
<dbReference type="PANTHER" id="PTHR43289:SF34">
    <property type="entry name" value="SERINE_THREONINE-PROTEIN KINASE YBDM-RELATED"/>
    <property type="match status" value="1"/>
</dbReference>
<evidence type="ECO:0000313" key="8">
    <source>
        <dbReference type="EMBL" id="GEM42753.1"/>
    </source>
</evidence>
<dbReference type="PANTHER" id="PTHR43289">
    <property type="entry name" value="MITOGEN-ACTIVATED PROTEIN KINASE KINASE KINASE 20-RELATED"/>
    <property type="match status" value="1"/>
</dbReference>
<comment type="caution">
    <text evidence="8">The sequence shown here is derived from an EMBL/GenBank/DDBJ whole genome shotgun (WGS) entry which is preliminary data.</text>
</comment>
<keyword evidence="9" id="KW-1185">Reference proteome</keyword>
<accession>A0A511MQ77</accession>
<evidence type="ECO:0000256" key="6">
    <source>
        <dbReference type="SAM" id="MobiDB-lite"/>
    </source>
</evidence>
<evidence type="ECO:0000256" key="2">
    <source>
        <dbReference type="ARBA" id="ARBA00022741"/>
    </source>
</evidence>
<protein>
    <recommendedName>
        <fullName evidence="7">Protein kinase domain-containing protein</fullName>
    </recommendedName>
</protein>
<name>A0A511MQ77_9NOCA</name>
<evidence type="ECO:0000256" key="1">
    <source>
        <dbReference type="ARBA" id="ARBA00022679"/>
    </source>
</evidence>
<evidence type="ECO:0000313" key="9">
    <source>
        <dbReference type="Proteomes" id="UP000321424"/>
    </source>
</evidence>
<evidence type="ECO:0000256" key="5">
    <source>
        <dbReference type="PROSITE-ProRule" id="PRU10141"/>
    </source>
</evidence>
<evidence type="ECO:0000256" key="4">
    <source>
        <dbReference type="ARBA" id="ARBA00022840"/>
    </source>
</evidence>
<gene>
    <name evidence="8" type="ORF">NN4_72720</name>
</gene>
<feature type="binding site" evidence="5">
    <location>
        <position position="61"/>
    </location>
    <ligand>
        <name>ATP</name>
        <dbReference type="ChEBI" id="CHEBI:30616"/>
    </ligand>
</feature>
<dbReference type="AlphaFoldDB" id="A0A511MQ77"/>
<keyword evidence="3" id="KW-0418">Kinase</keyword>
<dbReference type="Pfam" id="PF00069">
    <property type="entry name" value="Pkinase"/>
    <property type="match status" value="1"/>
</dbReference>
<dbReference type="SUPFAM" id="SSF56112">
    <property type="entry name" value="Protein kinase-like (PK-like)"/>
    <property type="match status" value="1"/>
</dbReference>
<dbReference type="GO" id="GO:0005524">
    <property type="term" value="F:ATP binding"/>
    <property type="evidence" value="ECO:0007669"/>
    <property type="project" value="UniProtKB-UniRule"/>
</dbReference>
<dbReference type="InterPro" id="IPR017441">
    <property type="entry name" value="Protein_kinase_ATP_BS"/>
</dbReference>
<dbReference type="PROSITE" id="PS00108">
    <property type="entry name" value="PROTEIN_KINASE_ST"/>
    <property type="match status" value="1"/>
</dbReference>
<dbReference type="GO" id="GO:0004674">
    <property type="term" value="F:protein serine/threonine kinase activity"/>
    <property type="evidence" value="ECO:0007669"/>
    <property type="project" value="TreeGrafter"/>
</dbReference>
<keyword evidence="2 5" id="KW-0547">Nucleotide-binding</keyword>
<keyword evidence="4 5" id="KW-0067">ATP-binding</keyword>